<evidence type="ECO:0000256" key="2">
    <source>
        <dbReference type="ARBA" id="ARBA00023125"/>
    </source>
</evidence>
<dbReference type="GO" id="GO:0000160">
    <property type="term" value="P:phosphorelay signal transduction system"/>
    <property type="evidence" value="ECO:0007669"/>
    <property type="project" value="InterPro"/>
</dbReference>
<dbReference type="PANTHER" id="PTHR45566:SF2">
    <property type="entry name" value="NARL SUBFAMILY"/>
    <property type="match status" value="1"/>
</dbReference>
<dbReference type="InterPro" id="IPR051015">
    <property type="entry name" value="EvgA-like"/>
</dbReference>
<evidence type="ECO:0000256" key="1">
    <source>
        <dbReference type="ARBA" id="ARBA00022553"/>
    </source>
</evidence>
<dbReference type="InterPro" id="IPR000792">
    <property type="entry name" value="Tscrpt_reg_LuxR_C"/>
</dbReference>
<dbReference type="InterPro" id="IPR011006">
    <property type="entry name" value="CheY-like_superfamily"/>
</dbReference>
<dbReference type="SUPFAM" id="SSF52172">
    <property type="entry name" value="CheY-like"/>
    <property type="match status" value="1"/>
</dbReference>
<keyword evidence="7" id="KW-1185">Reference proteome</keyword>
<dbReference type="SUPFAM" id="SSF46894">
    <property type="entry name" value="C-terminal effector domain of the bipartite response regulators"/>
    <property type="match status" value="1"/>
</dbReference>
<dbReference type="SMART" id="SM00421">
    <property type="entry name" value="HTH_LUXR"/>
    <property type="match status" value="1"/>
</dbReference>
<gene>
    <name evidence="6" type="ORF">BD833_111185</name>
</gene>
<comment type="caution">
    <text evidence="6">The sequence shown here is derived from an EMBL/GenBank/DDBJ whole genome shotgun (WGS) entry which is preliminary data.</text>
</comment>
<dbReference type="CDD" id="cd06170">
    <property type="entry name" value="LuxR_C_like"/>
    <property type="match status" value="1"/>
</dbReference>
<name>A0A5S5CQC2_9ACTN</name>
<reference evidence="6 7" key="1">
    <citation type="submission" date="2019-07" db="EMBL/GenBank/DDBJ databases">
        <title>Genomic Encyclopedia of Archaeal and Bacterial Type Strains, Phase II (KMG-II): from individual species to whole genera.</title>
        <authorList>
            <person name="Goeker M."/>
        </authorList>
    </citation>
    <scope>NUCLEOTIDE SEQUENCE [LARGE SCALE GENOMIC DNA]</scope>
    <source>
        <strain evidence="6 7">DSM 46842</strain>
    </source>
</reference>
<feature type="domain" description="Response regulatory" evidence="5">
    <location>
        <begin position="24"/>
        <end position="140"/>
    </location>
</feature>
<dbReference type="InterPro" id="IPR016032">
    <property type="entry name" value="Sig_transdc_resp-reg_C-effctor"/>
</dbReference>
<dbReference type="Pfam" id="PF00196">
    <property type="entry name" value="GerE"/>
    <property type="match status" value="1"/>
</dbReference>
<dbReference type="Gene3D" id="3.40.50.2300">
    <property type="match status" value="1"/>
</dbReference>
<proteinExistence type="predicted"/>
<dbReference type="SMART" id="SM00448">
    <property type="entry name" value="REC"/>
    <property type="match status" value="1"/>
</dbReference>
<evidence type="ECO:0000313" key="6">
    <source>
        <dbReference type="EMBL" id="TYP86041.1"/>
    </source>
</evidence>
<dbReference type="PANTHER" id="PTHR45566">
    <property type="entry name" value="HTH-TYPE TRANSCRIPTIONAL REGULATOR YHJB-RELATED"/>
    <property type="match status" value="1"/>
</dbReference>
<dbReference type="InterPro" id="IPR001789">
    <property type="entry name" value="Sig_transdc_resp-reg_receiver"/>
</dbReference>
<evidence type="ECO:0000256" key="3">
    <source>
        <dbReference type="PROSITE-ProRule" id="PRU00169"/>
    </source>
</evidence>
<dbReference type="Pfam" id="PF00072">
    <property type="entry name" value="Response_reg"/>
    <property type="match status" value="1"/>
</dbReference>
<dbReference type="EMBL" id="VNHW01000011">
    <property type="protein sequence ID" value="TYP86041.1"/>
    <property type="molecule type" value="Genomic_DNA"/>
</dbReference>
<dbReference type="GO" id="GO:0006355">
    <property type="term" value="P:regulation of DNA-templated transcription"/>
    <property type="evidence" value="ECO:0007669"/>
    <property type="project" value="InterPro"/>
</dbReference>
<dbReference type="Proteomes" id="UP000322499">
    <property type="component" value="Unassembled WGS sequence"/>
</dbReference>
<dbReference type="PROSITE" id="PS50110">
    <property type="entry name" value="RESPONSE_REGULATORY"/>
    <property type="match status" value="1"/>
</dbReference>
<dbReference type="PRINTS" id="PR00038">
    <property type="entry name" value="HTHLUXR"/>
</dbReference>
<dbReference type="CDD" id="cd17535">
    <property type="entry name" value="REC_NarL-like"/>
    <property type="match status" value="1"/>
</dbReference>
<feature type="domain" description="HTH luxR-type" evidence="4">
    <location>
        <begin position="163"/>
        <end position="228"/>
    </location>
</feature>
<comment type="caution">
    <text evidence="3">Lacks conserved residue(s) required for the propagation of feature annotation.</text>
</comment>
<sequence length="250" mass="26414">MFPEVETESVVSAPVASTARGVTRVLLLADAPVLRRGLVSMINETAGMQSVGTPGELRRALTLAETARPDAVVVELGPGRAATLGACRDLRRRFPRVAIIALATSEDPAVVNEALAAGIRGYLMINTSPTLLGWAILAARAGRVVVDPQIRRVEPSAVPAAKPFAPEVPLTRREQDVLDELLQGQSNRQIGRNLFISEDTVKSHVKAILRKLGARDRAHAVSLVLSSRSPGCTCGAHSLSASAPEATADL</sequence>
<evidence type="ECO:0000313" key="7">
    <source>
        <dbReference type="Proteomes" id="UP000322499"/>
    </source>
</evidence>
<keyword evidence="2" id="KW-0238">DNA-binding</keyword>
<evidence type="ECO:0000259" key="4">
    <source>
        <dbReference type="PROSITE" id="PS50043"/>
    </source>
</evidence>
<dbReference type="PROSITE" id="PS00622">
    <property type="entry name" value="HTH_LUXR_1"/>
    <property type="match status" value="1"/>
</dbReference>
<keyword evidence="1" id="KW-0597">Phosphoprotein</keyword>
<accession>A0A5S5CQC2</accession>
<dbReference type="AlphaFoldDB" id="A0A5S5CQC2"/>
<dbReference type="InterPro" id="IPR058245">
    <property type="entry name" value="NreC/VraR/RcsB-like_REC"/>
</dbReference>
<protein>
    <submittedName>
        <fullName evidence="6">LuxR family two component transcriptional regulator</fullName>
    </submittedName>
</protein>
<dbReference type="GO" id="GO:0003677">
    <property type="term" value="F:DNA binding"/>
    <property type="evidence" value="ECO:0007669"/>
    <property type="project" value="UniProtKB-KW"/>
</dbReference>
<organism evidence="6 7">
    <name type="scientific">Blastococcus xanthinilyticus</name>
    <dbReference type="NCBI Taxonomy" id="1564164"/>
    <lineage>
        <taxon>Bacteria</taxon>
        <taxon>Bacillati</taxon>
        <taxon>Actinomycetota</taxon>
        <taxon>Actinomycetes</taxon>
        <taxon>Geodermatophilales</taxon>
        <taxon>Geodermatophilaceae</taxon>
        <taxon>Blastococcus</taxon>
    </lineage>
</organism>
<dbReference type="PROSITE" id="PS50043">
    <property type="entry name" value="HTH_LUXR_2"/>
    <property type="match status" value="1"/>
</dbReference>
<evidence type="ECO:0000259" key="5">
    <source>
        <dbReference type="PROSITE" id="PS50110"/>
    </source>
</evidence>